<reference evidence="1 2" key="1">
    <citation type="submission" date="2012-12" db="EMBL/GenBank/DDBJ databases">
        <title>The Genome Sequence of Bacillus cereus HuB4-4.</title>
        <authorList>
            <consortium name="The Broad Institute Genome Sequencing Platform"/>
            <consortium name="The Broad Institute Genome Sequencing Center for Infectious Disease"/>
            <person name="Feldgarden M."/>
            <person name="Van der Auwera G.A."/>
            <person name="Mahillon J."/>
            <person name="Duprez V."/>
            <person name="Timmery S."/>
            <person name="Mattelet C."/>
            <person name="Dierick K."/>
            <person name="Sun M."/>
            <person name="Yu Z."/>
            <person name="Zhu L."/>
            <person name="Hu X."/>
            <person name="Shank E.B."/>
            <person name="Swiecicka I."/>
            <person name="Hansen B.M."/>
            <person name="Andrup L."/>
            <person name="Walker B."/>
            <person name="Young S.K."/>
            <person name="Zeng Q."/>
            <person name="Gargeya S."/>
            <person name="Fitzgerald M."/>
            <person name="Haas B."/>
            <person name="Abouelleil A."/>
            <person name="Alvarado L."/>
            <person name="Arachchi H.M."/>
            <person name="Berlin A.M."/>
            <person name="Chapman S.B."/>
            <person name="Dewar J."/>
            <person name="Goldberg J."/>
            <person name="Griggs A."/>
            <person name="Gujja S."/>
            <person name="Hansen M."/>
            <person name="Howarth C."/>
            <person name="Imamovic A."/>
            <person name="Larimer J."/>
            <person name="McCowan C."/>
            <person name="Murphy C."/>
            <person name="Neiman D."/>
            <person name="Pearson M."/>
            <person name="Priest M."/>
            <person name="Roberts A."/>
            <person name="Saif S."/>
            <person name="Shea T."/>
            <person name="Sisk P."/>
            <person name="Sykes S."/>
            <person name="Wortman J."/>
            <person name="Nusbaum C."/>
            <person name="Birren B."/>
        </authorList>
    </citation>
    <scope>NUCLEOTIDE SEQUENCE [LARGE SCALE GENOMIC DNA]</scope>
    <source>
        <strain evidence="1 2">HuB4-4</strain>
    </source>
</reference>
<organism evidence="1 2">
    <name type="scientific">Bacillus cereus HuB4-4</name>
    <dbReference type="NCBI Taxonomy" id="1053211"/>
    <lineage>
        <taxon>Bacteria</taxon>
        <taxon>Bacillati</taxon>
        <taxon>Bacillota</taxon>
        <taxon>Bacilli</taxon>
        <taxon>Bacillales</taxon>
        <taxon>Bacillaceae</taxon>
        <taxon>Bacillus</taxon>
        <taxon>Bacillus cereus group</taxon>
    </lineage>
</organism>
<gene>
    <name evidence="1" type="ORF">IGM_02227</name>
</gene>
<protein>
    <submittedName>
        <fullName evidence="1">Uncharacterized protein</fullName>
    </submittedName>
</protein>
<comment type="caution">
    <text evidence="1">The sequence shown here is derived from an EMBL/GenBank/DDBJ whole genome shotgun (WGS) entry which is preliminary data.</text>
</comment>
<name>A0A9W5QVY9_BACCE</name>
<evidence type="ECO:0000313" key="2">
    <source>
        <dbReference type="Proteomes" id="UP000014009"/>
    </source>
</evidence>
<dbReference type="Proteomes" id="UP000014009">
    <property type="component" value="Unassembled WGS sequence"/>
</dbReference>
<sequence length="62" mass="7652">MFQKYWFLEIWILKGIKFIIRIKSVRHTFFRRIDMITGRNQLSQEIIKKLTDKTIKVKDIPK</sequence>
<accession>A0A9W5QVY9</accession>
<dbReference type="AlphaFoldDB" id="A0A9W5QVY9"/>
<evidence type="ECO:0000313" key="1">
    <source>
        <dbReference type="EMBL" id="EOP90038.1"/>
    </source>
</evidence>
<proteinExistence type="predicted"/>
<dbReference type="EMBL" id="AHEF01000045">
    <property type="protein sequence ID" value="EOP90038.1"/>
    <property type="molecule type" value="Genomic_DNA"/>
</dbReference>